<evidence type="ECO:0000313" key="2">
    <source>
        <dbReference type="Proteomes" id="UP001314170"/>
    </source>
</evidence>
<sequence length="114" mass="12739">MSPMCQVLLVPPAAPCSPSRARDYRIISYHMCASSLGGKTYPSKETSMRFGASVREIFALSNFMLARFEQDKEPESVSKLWVLVDPKKLQLMVLSFIEGNNEAGPLLGDDKKPW</sequence>
<dbReference type="EMBL" id="CAWUPB010000950">
    <property type="protein sequence ID" value="CAK7334425.1"/>
    <property type="molecule type" value="Genomic_DNA"/>
</dbReference>
<name>A0AAV1RI78_9ROSI</name>
<proteinExistence type="predicted"/>
<organism evidence="1 2">
    <name type="scientific">Dovyalis caffra</name>
    <dbReference type="NCBI Taxonomy" id="77055"/>
    <lineage>
        <taxon>Eukaryota</taxon>
        <taxon>Viridiplantae</taxon>
        <taxon>Streptophyta</taxon>
        <taxon>Embryophyta</taxon>
        <taxon>Tracheophyta</taxon>
        <taxon>Spermatophyta</taxon>
        <taxon>Magnoliopsida</taxon>
        <taxon>eudicotyledons</taxon>
        <taxon>Gunneridae</taxon>
        <taxon>Pentapetalae</taxon>
        <taxon>rosids</taxon>
        <taxon>fabids</taxon>
        <taxon>Malpighiales</taxon>
        <taxon>Salicaceae</taxon>
        <taxon>Flacourtieae</taxon>
        <taxon>Dovyalis</taxon>
    </lineage>
</organism>
<dbReference type="Proteomes" id="UP001314170">
    <property type="component" value="Unassembled WGS sequence"/>
</dbReference>
<dbReference type="AlphaFoldDB" id="A0AAV1RI78"/>
<keyword evidence="2" id="KW-1185">Reference proteome</keyword>
<protein>
    <submittedName>
        <fullName evidence="1">Uncharacterized protein</fullName>
    </submittedName>
</protein>
<comment type="caution">
    <text evidence="1">The sequence shown here is derived from an EMBL/GenBank/DDBJ whole genome shotgun (WGS) entry which is preliminary data.</text>
</comment>
<evidence type="ECO:0000313" key="1">
    <source>
        <dbReference type="EMBL" id="CAK7334425.1"/>
    </source>
</evidence>
<accession>A0AAV1RI78</accession>
<gene>
    <name evidence="1" type="ORF">DCAF_LOCUS9913</name>
</gene>
<reference evidence="1 2" key="1">
    <citation type="submission" date="2024-01" db="EMBL/GenBank/DDBJ databases">
        <authorList>
            <person name="Waweru B."/>
        </authorList>
    </citation>
    <scope>NUCLEOTIDE SEQUENCE [LARGE SCALE GENOMIC DNA]</scope>
</reference>